<dbReference type="InterPro" id="IPR013783">
    <property type="entry name" value="Ig-like_fold"/>
</dbReference>
<dbReference type="InterPro" id="IPR003343">
    <property type="entry name" value="Big_2"/>
</dbReference>
<dbReference type="SMART" id="SM00635">
    <property type="entry name" value="BID_2"/>
    <property type="match status" value="1"/>
</dbReference>
<proteinExistence type="predicted"/>
<dbReference type="InterPro" id="IPR036439">
    <property type="entry name" value="Dockerin_dom_sf"/>
</dbReference>
<dbReference type="Pfam" id="PF00404">
    <property type="entry name" value="Dockerin_1"/>
    <property type="match status" value="1"/>
</dbReference>
<feature type="domain" description="PKD" evidence="1">
    <location>
        <begin position="1037"/>
        <end position="1128"/>
    </location>
</feature>
<dbReference type="Gene3D" id="1.10.1330.10">
    <property type="entry name" value="Dockerin domain"/>
    <property type="match status" value="1"/>
</dbReference>
<evidence type="ECO:0000313" key="2">
    <source>
        <dbReference type="EMBL" id="TWU37528.1"/>
    </source>
</evidence>
<accession>A0A5C6DL80</accession>
<sequence>MRLKQFLSQMRPSNRARQMKSLPSRFRCLRCERLETRLVLACPAEPFTILGTNGDDTILVEAVADSKTNVKITVNGVETASCRPLSTITVETLEGNDTITVAPEVYLPTVLDGGPGSDTINGGSGDDIFKVRDATLDTIDGGLGVNSAYTDSLDLVTGIDYLNPMPVTADNQTKHVKILVLNFEATIPSEGNKKLWEVFPWWNDPRELAQEYEKQVERASGGAIEFDIVQWRDLDELPAFEDGFRYDRDDYVSHWRTNSGWHEGQVDFPRIATEQSLVSLIDSGEVDEVWMMGLPYLAESWMAGPDAFFINGPIYSEIPTSRAFACMGFSYERGVDMMWHNTGHRTENHLNRVYGGWNLADPTSNWDLFSANYQQSNGVAGVGNTHYPANAESDYDTFNERVVQSWADDFLDYPNLTGATMPVNRYTWSKGPIHEYELSYQNWYFAHIPRADGTNPDGKVNNWWKYIYDFNNYTRDGQPKPLSASATANDVYNVGDTAYTFSVTYSGAIPVNIETLDGSDIRVNGPGGFSQLAQLVALSDSFNDTHVVATYRINAPSGTWSIDDRGQYTIQLQDGQVLNTMDEALPQSIVGSFAVRAASPVELVKDPDTSLLLHFDGNLNGADGETPTETEGNAFGTGVNGQGRVNAAGGLVRFEEAGNIDPLRGTIEMWIKPDWNGSTNQGTHKLFDSGEFFNNQIRFAVDGANNLIFYYAGDNTQTPAIENNIVYGTHHSVTDWVAGQWHHVAATWDSDTSEFQLYLDGKPVGWSYSPVNTVRINNLTGDTISLMGSVYGGNNAHATFDEYRISTRARSASEIQASYQAGLDTRTLTLGTPDVDLPIGGKQQLLVTSPDINGVEREMTNLVHWTSSNPNVVSVSASGEVLAMSTGSSTVAAKLDSVSVSATVNVAASSDPVGTFTVADVAAFGGTQYEISVTYSDETDVDVSSIGYGDMWATNDKGFSRFLDFVGVDNSTNGLARTATYVFTPVGGYWDSSDNGTYTVTLMPGQIFDTGRNSNRLAVSKTFQVKLPSANDPPTVSKIQPVASGNGRGSMMQVNFTSVDESDSHWCVIDWGDGDEAETIRLVDTEPFFIEHVYGAGGEYTVVLKMRNDQGSESDPRSIAVRVANSELQNPLMPWDVNRDGSILASDALAIINQLTEFPNGQSSMPVTAEDRGPDFLDANGDGVVSAADALYVINKLSERQKADAEVAEGETLIDSLLSDWIPFPTIEIESRIGRTETDPILANQKPTLLAKQKTYHAGDLASVPISSIDHDQSAREIAEALVRDRLLNSVVDGTLADEALSARHGLKRSSIGRLDALAK</sequence>
<dbReference type="Pfam" id="PF13385">
    <property type="entry name" value="Laminin_G_3"/>
    <property type="match status" value="1"/>
</dbReference>
<dbReference type="PROSITE" id="PS50093">
    <property type="entry name" value="PKD"/>
    <property type="match status" value="1"/>
</dbReference>
<comment type="caution">
    <text evidence="2">The sequence shown here is derived from an EMBL/GenBank/DDBJ whole genome shotgun (WGS) entry which is preliminary data.</text>
</comment>
<dbReference type="GO" id="GO:0004553">
    <property type="term" value="F:hydrolase activity, hydrolyzing O-glycosyl compounds"/>
    <property type="evidence" value="ECO:0007669"/>
    <property type="project" value="InterPro"/>
</dbReference>
<dbReference type="SUPFAM" id="SSF49373">
    <property type="entry name" value="Invasin/intimin cell-adhesion fragments"/>
    <property type="match status" value="1"/>
</dbReference>
<dbReference type="GO" id="GO:0000272">
    <property type="term" value="P:polysaccharide catabolic process"/>
    <property type="evidence" value="ECO:0007669"/>
    <property type="project" value="InterPro"/>
</dbReference>
<evidence type="ECO:0000313" key="3">
    <source>
        <dbReference type="Proteomes" id="UP000315471"/>
    </source>
</evidence>
<dbReference type="InterPro" id="IPR000601">
    <property type="entry name" value="PKD_dom"/>
</dbReference>
<dbReference type="InterPro" id="IPR008964">
    <property type="entry name" value="Invasin/intimin_cell_adhesion"/>
</dbReference>
<dbReference type="SUPFAM" id="SSF51120">
    <property type="entry name" value="beta-Roll"/>
    <property type="match status" value="1"/>
</dbReference>
<reference evidence="2 3" key="1">
    <citation type="submission" date="2019-02" db="EMBL/GenBank/DDBJ databases">
        <title>Deep-cultivation of Planctomycetes and their phenomic and genomic characterization uncovers novel biology.</title>
        <authorList>
            <person name="Wiegand S."/>
            <person name="Jogler M."/>
            <person name="Boedeker C."/>
            <person name="Pinto D."/>
            <person name="Vollmers J."/>
            <person name="Rivas-Marin E."/>
            <person name="Kohn T."/>
            <person name="Peeters S.H."/>
            <person name="Heuer A."/>
            <person name="Rast P."/>
            <person name="Oberbeckmann S."/>
            <person name="Bunk B."/>
            <person name="Jeske O."/>
            <person name="Meyerdierks A."/>
            <person name="Storesund J.E."/>
            <person name="Kallscheuer N."/>
            <person name="Luecker S."/>
            <person name="Lage O.M."/>
            <person name="Pohl T."/>
            <person name="Merkel B.J."/>
            <person name="Hornburger P."/>
            <person name="Mueller R.-W."/>
            <person name="Bruemmer F."/>
            <person name="Labrenz M."/>
            <person name="Spormann A.M."/>
            <person name="Op Den Camp H."/>
            <person name="Overmann J."/>
            <person name="Amann R."/>
            <person name="Jetten M.S.M."/>
            <person name="Mascher T."/>
            <person name="Medema M.H."/>
            <person name="Devos D.P."/>
            <person name="Kaster A.-K."/>
            <person name="Ovreas L."/>
            <person name="Rohde M."/>
            <person name="Galperin M.Y."/>
            <person name="Jogler C."/>
        </authorList>
    </citation>
    <scope>NUCLEOTIDE SEQUENCE [LARGE SCALE GENOMIC DNA]</scope>
    <source>
        <strain evidence="2 3">Q31b</strain>
    </source>
</reference>
<dbReference type="SUPFAM" id="SSF63446">
    <property type="entry name" value="Type I dockerin domain"/>
    <property type="match status" value="1"/>
</dbReference>
<dbReference type="OrthoDB" id="264824at2"/>
<dbReference type="EMBL" id="SJPY01000007">
    <property type="protein sequence ID" value="TWU37528.1"/>
    <property type="molecule type" value="Genomic_DNA"/>
</dbReference>
<evidence type="ECO:0000259" key="1">
    <source>
        <dbReference type="PROSITE" id="PS50093"/>
    </source>
</evidence>
<dbReference type="Proteomes" id="UP000315471">
    <property type="component" value="Unassembled WGS sequence"/>
</dbReference>
<dbReference type="Gene3D" id="2.150.10.10">
    <property type="entry name" value="Serralysin-like metalloprotease, C-terminal"/>
    <property type="match status" value="1"/>
</dbReference>
<dbReference type="InterPro" id="IPR011049">
    <property type="entry name" value="Serralysin-like_metalloprot_C"/>
</dbReference>
<dbReference type="InterPro" id="IPR013320">
    <property type="entry name" value="ConA-like_dom_sf"/>
</dbReference>
<dbReference type="SUPFAM" id="SSF49299">
    <property type="entry name" value="PKD domain"/>
    <property type="match status" value="1"/>
</dbReference>
<dbReference type="Gene3D" id="2.60.40.1080">
    <property type="match status" value="1"/>
</dbReference>
<keyword evidence="3" id="KW-1185">Reference proteome</keyword>
<name>A0A5C6DL80_9BACT</name>
<protein>
    <submittedName>
        <fullName evidence="2">Bacterial Ig-like domain (Group 2)</fullName>
    </submittedName>
</protein>
<dbReference type="InterPro" id="IPR002105">
    <property type="entry name" value="Dockerin_1_rpt"/>
</dbReference>
<dbReference type="Gene3D" id="2.60.40.10">
    <property type="entry name" value="Immunoglobulins"/>
    <property type="match status" value="1"/>
</dbReference>
<gene>
    <name evidence="2" type="ORF">Q31b_43160</name>
</gene>
<dbReference type="Gene3D" id="2.60.120.200">
    <property type="match status" value="1"/>
</dbReference>
<dbReference type="InterPro" id="IPR035986">
    <property type="entry name" value="PKD_dom_sf"/>
</dbReference>
<organism evidence="2 3">
    <name type="scientific">Novipirellula aureliae</name>
    <dbReference type="NCBI Taxonomy" id="2527966"/>
    <lineage>
        <taxon>Bacteria</taxon>
        <taxon>Pseudomonadati</taxon>
        <taxon>Planctomycetota</taxon>
        <taxon>Planctomycetia</taxon>
        <taxon>Pirellulales</taxon>
        <taxon>Pirellulaceae</taxon>
        <taxon>Novipirellula</taxon>
    </lineage>
</organism>
<dbReference type="SUPFAM" id="SSF49899">
    <property type="entry name" value="Concanavalin A-like lectins/glucanases"/>
    <property type="match status" value="1"/>
</dbReference>